<dbReference type="Proteomes" id="UP001189429">
    <property type="component" value="Unassembled WGS sequence"/>
</dbReference>
<reference evidence="2" key="1">
    <citation type="submission" date="2023-10" db="EMBL/GenBank/DDBJ databases">
        <authorList>
            <person name="Chen Y."/>
            <person name="Shah S."/>
            <person name="Dougan E. K."/>
            <person name="Thang M."/>
            <person name="Chan C."/>
        </authorList>
    </citation>
    <scope>NUCLEOTIDE SEQUENCE [LARGE SCALE GENOMIC DNA]</scope>
</reference>
<evidence type="ECO:0000313" key="2">
    <source>
        <dbReference type="EMBL" id="CAK0905721.1"/>
    </source>
</evidence>
<accession>A0ABN9Y521</accession>
<evidence type="ECO:0000313" key="3">
    <source>
        <dbReference type="Proteomes" id="UP001189429"/>
    </source>
</evidence>
<comment type="caution">
    <text evidence="2">The sequence shown here is derived from an EMBL/GenBank/DDBJ whole genome shotgun (WGS) entry which is preliminary data.</text>
</comment>
<sequence length="296" mass="32187">EDSAKTLSGSLGLKTGVLKCWDPTESGRSIAQRFKLKLSPPLTFVVANANKPRVVNMVGVSKAEDLEKKLKPALKVDVSKISTLKSWSSQCTSRRACVVVGHKWPAQKDAAVTLLRPLLERHRSVKVVTLDTSFWQLKLDDPVMATRPAKEKGQKSADVLCLARREGNFSSNETHVGRFLDALDASSASSLLAACAKQEGLVPITVPPRIKTRPSKPAKVVTPEPWRPSASPTPKPPPPKKPARANVDAVGSRQRMEEEDEALFEAVEEDEGDEGDQGSEDGEEEAEADEGHEVEL</sequence>
<evidence type="ECO:0000256" key="1">
    <source>
        <dbReference type="SAM" id="MobiDB-lite"/>
    </source>
</evidence>
<feature type="compositionally biased region" description="Acidic residues" evidence="1">
    <location>
        <begin position="257"/>
        <end position="288"/>
    </location>
</feature>
<feature type="non-terminal residue" evidence="2">
    <location>
        <position position="1"/>
    </location>
</feature>
<feature type="region of interest" description="Disordered" evidence="1">
    <location>
        <begin position="206"/>
        <end position="296"/>
    </location>
</feature>
<protein>
    <submittedName>
        <fullName evidence="2">Uncharacterized protein</fullName>
    </submittedName>
</protein>
<name>A0ABN9Y521_9DINO</name>
<feature type="compositionally biased region" description="Pro residues" evidence="1">
    <location>
        <begin position="231"/>
        <end position="240"/>
    </location>
</feature>
<gene>
    <name evidence="2" type="ORF">PCOR1329_LOCUS81312</name>
</gene>
<keyword evidence="3" id="KW-1185">Reference proteome</keyword>
<organism evidence="2 3">
    <name type="scientific">Prorocentrum cordatum</name>
    <dbReference type="NCBI Taxonomy" id="2364126"/>
    <lineage>
        <taxon>Eukaryota</taxon>
        <taxon>Sar</taxon>
        <taxon>Alveolata</taxon>
        <taxon>Dinophyceae</taxon>
        <taxon>Prorocentrales</taxon>
        <taxon>Prorocentraceae</taxon>
        <taxon>Prorocentrum</taxon>
    </lineage>
</organism>
<proteinExistence type="predicted"/>
<dbReference type="EMBL" id="CAUYUJ010021600">
    <property type="protein sequence ID" value="CAK0905721.1"/>
    <property type="molecule type" value="Genomic_DNA"/>
</dbReference>